<keyword evidence="5" id="KW-0479">Metal-binding</keyword>
<accession>A0A7E4V194</accession>
<dbReference type="InterPro" id="IPR002579">
    <property type="entry name" value="Met_Sox_Rdtase_MsrB_dom"/>
</dbReference>
<comment type="function">
    <text evidence="5">Methionine-sulfoxide reductase that specifically reduces methionine (R)-sulfoxide back to methionine. While in many cases methionine oxidation is the result of random oxidation following oxidative stress, methionine oxidation is also a post-translational modification that takes place on specific residues.</text>
</comment>
<proteinExistence type="inferred from homology"/>
<evidence type="ECO:0000313" key="8">
    <source>
        <dbReference type="WBParaSite" id="Pan_g15335.t1"/>
    </source>
</evidence>
<comment type="cofactor">
    <cofactor evidence="5">
        <name>Zn(2+)</name>
        <dbReference type="ChEBI" id="CHEBI:29105"/>
    </cofactor>
    <text evidence="5">Binds 1 zinc ion per subunit.</text>
</comment>
<reference evidence="8" key="2">
    <citation type="submission" date="2020-10" db="UniProtKB">
        <authorList>
            <consortium name="WormBaseParasite"/>
        </authorList>
    </citation>
    <scope>IDENTIFICATION</scope>
</reference>
<dbReference type="GO" id="GO:0033743">
    <property type="term" value="F:peptide-methionine (R)-S-oxide reductase activity"/>
    <property type="evidence" value="ECO:0007669"/>
    <property type="project" value="UniProtKB-EC"/>
</dbReference>
<dbReference type="NCBIfam" id="TIGR00357">
    <property type="entry name" value="peptide-methionine (R)-S-oxide reductase MsrB"/>
    <property type="match status" value="1"/>
</dbReference>
<keyword evidence="7" id="KW-1185">Reference proteome</keyword>
<sequence length="201" mass="22654">MNHKSLLVHRLFRTAVTSLRPISSPPASSTLLARRFLQISPVLRSFWSENMSEKDFEGKSVRELLQKPDAKSLTEEDYKKKLTDLEYQVTREASTEAPGTGIYNNHYKPGAYKCKCCGIDLFVSDAKFRTTCGWPAFSESVGKDKNIVRITDTSYGMERVEIRCKQCNAHLGHVFDGEPTPTGERYCVNSCSISFEPAAKQ</sequence>
<dbReference type="PROSITE" id="PS51790">
    <property type="entry name" value="MSRB"/>
    <property type="match status" value="1"/>
</dbReference>
<keyword evidence="3 5" id="KW-0560">Oxidoreductase</keyword>
<organism evidence="7 8">
    <name type="scientific">Panagrellus redivivus</name>
    <name type="common">Microworm</name>
    <dbReference type="NCBI Taxonomy" id="6233"/>
    <lineage>
        <taxon>Eukaryota</taxon>
        <taxon>Metazoa</taxon>
        <taxon>Ecdysozoa</taxon>
        <taxon>Nematoda</taxon>
        <taxon>Chromadorea</taxon>
        <taxon>Rhabditida</taxon>
        <taxon>Tylenchina</taxon>
        <taxon>Panagrolaimomorpha</taxon>
        <taxon>Panagrolaimoidea</taxon>
        <taxon>Panagrolaimidae</taxon>
        <taxon>Panagrellus</taxon>
    </lineage>
</organism>
<evidence type="ECO:0000259" key="6">
    <source>
        <dbReference type="PROSITE" id="PS51790"/>
    </source>
</evidence>
<reference evidence="7" key="1">
    <citation type="journal article" date="2013" name="Genetics">
        <title>The draft genome and transcriptome of Panagrellus redivivus are shaped by the harsh demands of a free-living lifestyle.</title>
        <authorList>
            <person name="Srinivasan J."/>
            <person name="Dillman A.R."/>
            <person name="Macchietto M.G."/>
            <person name="Heikkinen L."/>
            <person name="Lakso M."/>
            <person name="Fracchia K.M."/>
            <person name="Antoshechkin I."/>
            <person name="Mortazavi A."/>
            <person name="Wong G."/>
            <person name="Sternberg P.W."/>
        </authorList>
    </citation>
    <scope>NUCLEOTIDE SEQUENCE [LARGE SCALE GENOMIC DNA]</scope>
    <source>
        <strain evidence="7">MT8872</strain>
    </source>
</reference>
<dbReference type="GO" id="GO:0005737">
    <property type="term" value="C:cytoplasm"/>
    <property type="evidence" value="ECO:0007669"/>
    <property type="project" value="TreeGrafter"/>
</dbReference>
<keyword evidence="5" id="KW-0862">Zinc</keyword>
<evidence type="ECO:0000256" key="5">
    <source>
        <dbReference type="RuleBase" id="RU365044"/>
    </source>
</evidence>
<dbReference type="PANTHER" id="PTHR10173:SF52">
    <property type="entry name" value="METHIONINE-R-SULFOXIDE REDUCTASE B1"/>
    <property type="match status" value="1"/>
</dbReference>
<dbReference type="GO" id="GO:0006979">
    <property type="term" value="P:response to oxidative stress"/>
    <property type="evidence" value="ECO:0007669"/>
    <property type="project" value="InterPro"/>
</dbReference>
<dbReference type="PANTHER" id="PTHR10173">
    <property type="entry name" value="METHIONINE SULFOXIDE REDUCTASE"/>
    <property type="match status" value="1"/>
</dbReference>
<name>A0A7E4V194_PANRE</name>
<dbReference type="Proteomes" id="UP000492821">
    <property type="component" value="Unassembled WGS sequence"/>
</dbReference>
<dbReference type="InterPro" id="IPR011057">
    <property type="entry name" value="Mss4-like_sf"/>
</dbReference>
<feature type="domain" description="MsrB" evidence="6">
    <location>
        <begin position="75"/>
        <end position="198"/>
    </location>
</feature>
<dbReference type="Gene3D" id="2.170.150.20">
    <property type="entry name" value="Peptide methionine sulfoxide reductase"/>
    <property type="match status" value="1"/>
</dbReference>
<dbReference type="GO" id="GO:0030091">
    <property type="term" value="P:protein repair"/>
    <property type="evidence" value="ECO:0007669"/>
    <property type="project" value="InterPro"/>
</dbReference>
<evidence type="ECO:0000256" key="2">
    <source>
        <dbReference type="ARBA" id="ARBA00012499"/>
    </source>
</evidence>
<protein>
    <recommendedName>
        <fullName evidence="2 5">Peptide-methionine (R)-S-oxide reductase</fullName>
        <ecNumber evidence="2 5">1.8.4.12</ecNumber>
    </recommendedName>
</protein>
<comment type="similarity">
    <text evidence="1 5">Belongs to the MsrB Met sulfoxide reductase family.</text>
</comment>
<dbReference type="WBParaSite" id="Pan_g15335.t1">
    <property type="protein sequence ID" value="Pan_g15335.t1"/>
    <property type="gene ID" value="Pan_g15335"/>
</dbReference>
<evidence type="ECO:0000256" key="3">
    <source>
        <dbReference type="ARBA" id="ARBA00023002"/>
    </source>
</evidence>
<dbReference type="GO" id="GO:0046872">
    <property type="term" value="F:metal ion binding"/>
    <property type="evidence" value="ECO:0007669"/>
    <property type="project" value="UniProtKB-KW"/>
</dbReference>
<comment type="catalytic activity">
    <reaction evidence="4 5">
        <text>L-methionyl-[protein] + [thioredoxin]-disulfide + H2O = L-methionyl-(R)-S-oxide-[protein] + [thioredoxin]-dithiol</text>
        <dbReference type="Rhea" id="RHEA:24164"/>
        <dbReference type="Rhea" id="RHEA-COMP:10698"/>
        <dbReference type="Rhea" id="RHEA-COMP:10700"/>
        <dbReference type="Rhea" id="RHEA-COMP:12313"/>
        <dbReference type="Rhea" id="RHEA-COMP:12314"/>
        <dbReference type="ChEBI" id="CHEBI:15377"/>
        <dbReference type="ChEBI" id="CHEBI:16044"/>
        <dbReference type="ChEBI" id="CHEBI:29950"/>
        <dbReference type="ChEBI" id="CHEBI:45764"/>
        <dbReference type="ChEBI" id="CHEBI:50058"/>
        <dbReference type="EC" id="1.8.4.12"/>
    </reaction>
</comment>
<evidence type="ECO:0000313" key="7">
    <source>
        <dbReference type="Proteomes" id="UP000492821"/>
    </source>
</evidence>
<evidence type="ECO:0000256" key="4">
    <source>
        <dbReference type="ARBA" id="ARBA00048488"/>
    </source>
</evidence>
<dbReference type="SUPFAM" id="SSF51316">
    <property type="entry name" value="Mss4-like"/>
    <property type="match status" value="1"/>
</dbReference>
<dbReference type="AlphaFoldDB" id="A0A7E4V194"/>
<evidence type="ECO:0000256" key="1">
    <source>
        <dbReference type="ARBA" id="ARBA00007174"/>
    </source>
</evidence>
<dbReference type="EC" id="1.8.4.12" evidence="2 5"/>
<dbReference type="Pfam" id="PF01641">
    <property type="entry name" value="SelR"/>
    <property type="match status" value="1"/>
</dbReference>
<dbReference type="InterPro" id="IPR028427">
    <property type="entry name" value="Met_Sox_Rdtase_MsrB"/>
</dbReference>